<dbReference type="Gene3D" id="1.20.1050.60">
    <property type="entry name" value="alpha-1,2-mannosidase"/>
    <property type="match status" value="1"/>
</dbReference>
<reference evidence="7" key="2">
    <citation type="journal article" date="2021" name="PeerJ">
        <title>Extensive microbial diversity within the chicken gut microbiome revealed by metagenomics and culture.</title>
        <authorList>
            <person name="Gilroy R."/>
            <person name="Ravi A."/>
            <person name="Getino M."/>
            <person name="Pursley I."/>
            <person name="Horton D.L."/>
            <person name="Alikhan N.F."/>
            <person name="Baker D."/>
            <person name="Gharbi K."/>
            <person name="Hall N."/>
            <person name="Watson M."/>
            <person name="Adriaenssens E.M."/>
            <person name="Foster-Nyarko E."/>
            <person name="Jarju S."/>
            <person name="Secka A."/>
            <person name="Antonio M."/>
            <person name="Oren A."/>
            <person name="Chaudhuri R.R."/>
            <person name="La Ragione R."/>
            <person name="Hildebrand F."/>
            <person name="Pallen M.J."/>
        </authorList>
    </citation>
    <scope>NUCLEOTIDE SEQUENCE</scope>
    <source>
        <strain evidence="7">2478</strain>
    </source>
</reference>
<dbReference type="Proteomes" id="UP000823771">
    <property type="component" value="Unassembled WGS sequence"/>
</dbReference>
<evidence type="ECO:0000256" key="4">
    <source>
        <dbReference type="SAM" id="SignalP"/>
    </source>
</evidence>
<feature type="signal peptide" evidence="4">
    <location>
        <begin position="1"/>
        <end position="20"/>
    </location>
</feature>
<dbReference type="SUPFAM" id="SSF48208">
    <property type="entry name" value="Six-hairpin glycosidases"/>
    <property type="match status" value="1"/>
</dbReference>
<dbReference type="PANTHER" id="PTHR12143:SF39">
    <property type="entry name" value="SECRETED PROTEIN"/>
    <property type="match status" value="1"/>
</dbReference>
<dbReference type="EMBL" id="JADILZ010000028">
    <property type="protein sequence ID" value="MBO8477871.1"/>
    <property type="molecule type" value="Genomic_DNA"/>
</dbReference>
<accession>A0A9D9NLG8</accession>
<dbReference type="FunFam" id="3.30.2080.10:FF:000001">
    <property type="entry name" value="Alpha-1,2-mannosidase subfamily"/>
    <property type="match status" value="1"/>
</dbReference>
<comment type="caution">
    <text evidence="7">The sequence shown here is derived from an EMBL/GenBank/DDBJ whole genome shotgun (WGS) entry which is preliminary data.</text>
</comment>
<protein>
    <submittedName>
        <fullName evidence="7">GH92 family glycosyl hydrolase</fullName>
        <ecNumber evidence="7">3.2.1.-</ecNumber>
    </submittedName>
</protein>
<dbReference type="GO" id="GO:0005975">
    <property type="term" value="P:carbohydrate metabolic process"/>
    <property type="evidence" value="ECO:0007669"/>
    <property type="project" value="InterPro"/>
</dbReference>
<dbReference type="Pfam" id="PF17678">
    <property type="entry name" value="Glyco_hydro_92N"/>
    <property type="match status" value="1"/>
</dbReference>
<dbReference type="InterPro" id="IPR008928">
    <property type="entry name" value="6-hairpin_glycosidase_sf"/>
</dbReference>
<comment type="subunit">
    <text evidence="2">Monomer.</text>
</comment>
<dbReference type="GO" id="GO:0030246">
    <property type="term" value="F:carbohydrate binding"/>
    <property type="evidence" value="ECO:0007669"/>
    <property type="project" value="InterPro"/>
</dbReference>
<dbReference type="GO" id="GO:0016798">
    <property type="term" value="F:hydrolase activity, acting on glycosyl bonds"/>
    <property type="evidence" value="ECO:0007669"/>
    <property type="project" value="UniProtKB-KW"/>
</dbReference>
<dbReference type="InterPro" id="IPR050883">
    <property type="entry name" value="PNGase"/>
</dbReference>
<name>A0A9D9NLG8_9BACT</name>
<evidence type="ECO:0000256" key="1">
    <source>
        <dbReference type="ARBA" id="ARBA00001913"/>
    </source>
</evidence>
<evidence type="ECO:0000256" key="3">
    <source>
        <dbReference type="ARBA" id="ARBA00022837"/>
    </source>
</evidence>
<evidence type="ECO:0000259" key="5">
    <source>
        <dbReference type="Pfam" id="PF07971"/>
    </source>
</evidence>
<keyword evidence="4" id="KW-0732">Signal</keyword>
<feature type="chain" id="PRO_5038341889" evidence="4">
    <location>
        <begin position="21"/>
        <end position="767"/>
    </location>
</feature>
<dbReference type="NCBIfam" id="TIGR01180">
    <property type="entry name" value="aman2_put"/>
    <property type="match status" value="1"/>
</dbReference>
<dbReference type="InterPro" id="IPR041371">
    <property type="entry name" value="GH92_N"/>
</dbReference>
<dbReference type="GO" id="GO:0005829">
    <property type="term" value="C:cytosol"/>
    <property type="evidence" value="ECO:0007669"/>
    <property type="project" value="TreeGrafter"/>
</dbReference>
<keyword evidence="7" id="KW-0326">Glycosidase</keyword>
<dbReference type="Pfam" id="PF07971">
    <property type="entry name" value="Glyco_hydro_92"/>
    <property type="match status" value="1"/>
</dbReference>
<dbReference type="Gene3D" id="2.70.98.10">
    <property type="match status" value="1"/>
</dbReference>
<dbReference type="AlphaFoldDB" id="A0A9D9NLG8"/>
<dbReference type="Gene3D" id="3.30.2080.10">
    <property type="entry name" value="GH92 mannosidase domain"/>
    <property type="match status" value="1"/>
</dbReference>
<dbReference type="InterPro" id="IPR012939">
    <property type="entry name" value="Glyco_hydro_92"/>
</dbReference>
<dbReference type="GO" id="GO:0000224">
    <property type="term" value="F:peptide-N4-(N-acetyl-beta-glucosaminyl)asparagine amidase activity"/>
    <property type="evidence" value="ECO:0007669"/>
    <property type="project" value="TreeGrafter"/>
</dbReference>
<evidence type="ECO:0000313" key="7">
    <source>
        <dbReference type="EMBL" id="MBO8477871.1"/>
    </source>
</evidence>
<dbReference type="EC" id="3.2.1.-" evidence="7"/>
<evidence type="ECO:0000259" key="6">
    <source>
        <dbReference type="Pfam" id="PF17678"/>
    </source>
</evidence>
<dbReference type="PANTHER" id="PTHR12143">
    <property type="entry name" value="PEPTIDE N-GLYCANASE PNGASE -RELATED"/>
    <property type="match status" value="1"/>
</dbReference>
<organism evidence="7 8">
    <name type="scientific">Candidatus Cryptobacteroides excrementipullorum</name>
    <dbReference type="NCBI Taxonomy" id="2840761"/>
    <lineage>
        <taxon>Bacteria</taxon>
        <taxon>Pseudomonadati</taxon>
        <taxon>Bacteroidota</taxon>
        <taxon>Bacteroidia</taxon>
        <taxon>Bacteroidales</taxon>
        <taxon>Candidatus Cryptobacteroides</taxon>
    </lineage>
</organism>
<sequence>MNLKRIFCPLLLGTAMLVSASAAEKQPVDYVDMFIGTSNSRWMLGPYAQAPFGMVQLGPDNQGNVWMGGYEYSINNVSGFSHLHAWTMGGLMMMPTTADLALGNPSTDSPYLGANAGYHSRIMKESETASPGYYSVFLYDHKVRAEMTATVHCGVHRYTFPEMKESRILMDLLFPTEWDYGFSVKDACITKVSDTEIEGYADCQSGPWSWWNSYRLNFVIRFSRPFRQLNGWQGGEIREDIDRIHGSGDMGAYAIYTTGEGDQVTVCTGLSLVSIGQARLNMETELAPLGYDFDKVAAYTREEWNGLLGRIKVEGGSETDKVKFYTNLYRSFAGKQTWSDVNGKYMDAMENVQTVEKGKMYGGDAFWNTYWNLNGLWSIMAPEIMDDWVSTQLEMFRHTGWTCKGPAGLEYSGIMEGSHETALMVAAYQKGIRKDGEAIYEAIHKNVTEPGIDHPGGGYAGNPQLDKYIEYGYMPREYGVVSKTLDYAYDDWCVAQMAYAVGDKKEGKRLEARSMNYRNAFHPELKYVVRKDAAGVWDPEFDVFSNAGFIEGNSWQYSWYVPHDIRGLVELIGKDEFNRRLEEGFEKSEKYRFAAHVFDRTMGQSAEFYINHGNEVNMCTPYLFNYSGKPWLAQKWSRAILDRYYGDTPYHGWEGDEDEGQMGAWYVMSAMGFFEMDGGCSSEPMLEIGSPIFGRITVELNRDYYSGNTFTVETRNNSPENIYIQKAFLNGKQLKEPRIPFSAIKEGGKLVLEMGPEPSYSCFPDCK</sequence>
<dbReference type="InterPro" id="IPR014718">
    <property type="entry name" value="GH-type_carb-bd"/>
</dbReference>
<feature type="domain" description="Glycosyl hydrolase family 92" evidence="5">
    <location>
        <begin position="277"/>
        <end position="756"/>
    </location>
</feature>
<keyword evidence="7" id="KW-0378">Hydrolase</keyword>
<reference evidence="7" key="1">
    <citation type="submission" date="2020-10" db="EMBL/GenBank/DDBJ databases">
        <authorList>
            <person name="Gilroy R."/>
        </authorList>
    </citation>
    <scope>NUCLEOTIDE SEQUENCE</scope>
    <source>
        <strain evidence="7">2478</strain>
    </source>
</reference>
<feature type="domain" description="Glycosyl hydrolase family 92 N-terminal" evidence="6">
    <location>
        <begin position="30"/>
        <end position="271"/>
    </location>
</feature>
<dbReference type="Gene3D" id="1.20.1610.10">
    <property type="entry name" value="alpha-1,2-mannosidases domains"/>
    <property type="match status" value="1"/>
</dbReference>
<evidence type="ECO:0000313" key="8">
    <source>
        <dbReference type="Proteomes" id="UP000823771"/>
    </source>
</evidence>
<dbReference type="InterPro" id="IPR005887">
    <property type="entry name" value="GH92_a_mannosidase_put"/>
</dbReference>
<gene>
    <name evidence="7" type="ORF">IAB80_03115</name>
</gene>
<proteinExistence type="predicted"/>
<comment type="cofactor">
    <cofactor evidence="1">
        <name>Ca(2+)</name>
        <dbReference type="ChEBI" id="CHEBI:29108"/>
    </cofactor>
</comment>
<dbReference type="GO" id="GO:0006516">
    <property type="term" value="P:glycoprotein catabolic process"/>
    <property type="evidence" value="ECO:0007669"/>
    <property type="project" value="TreeGrafter"/>
</dbReference>
<keyword evidence="3" id="KW-0106">Calcium</keyword>
<evidence type="ECO:0000256" key="2">
    <source>
        <dbReference type="ARBA" id="ARBA00011245"/>
    </source>
</evidence>